<keyword evidence="7" id="KW-0342">GTP-binding</keyword>
<keyword evidence="12" id="KW-1133">Transmembrane helix</keyword>
<keyword evidence="4" id="KW-0963">Cytoplasm</keyword>
<sequence>MNDLIKLLQNLYDQTGQNLTADINHVYGAGGGLSLLLVLVLFLLFRKSPTKKLETPEQIKDQPTFKDEVEQVSAEIEAKQSADEVEKDALAKEESPKEEPTPVAEEKVEEKVVEISWRDRLRKGLSRSSSEVWGKIGAIFTGKGLDDDTLEEVEELLYGADIGPTIAVELIEGLEEEAKKDGFGEKEFKKYLKTFLDSKMNGVQATVDSDLYKFNEANRGKTKVIMVVGVNGAGKTTTIGKLATKLTAQGAKVVVGACDTFRAAAVDQLEVWCQRAGAQMIRAKEGANPSGVGYDALQTAINEGADYCILDTAGRLHTKGNLMEELKKSRDVLKKLDDSAPHQTLLVIDAITGQNALRQAEEFNNTLGLSGLIFTKCDGSSKAGSAIGIVDKLKVPIAYIGVGEQVEDLNIFNLSEYLDALLDLE</sequence>
<keyword evidence="14" id="KW-0132">Cell division</keyword>
<evidence type="ECO:0000256" key="10">
    <source>
        <dbReference type="ARBA" id="ARBA00048027"/>
    </source>
</evidence>
<dbReference type="InterPro" id="IPR013822">
    <property type="entry name" value="Signal_recog_particl_SRP54_hlx"/>
</dbReference>
<dbReference type="eggNOG" id="COG0552">
    <property type="taxonomic scope" value="Bacteria"/>
</dbReference>
<dbReference type="InterPro" id="IPR003593">
    <property type="entry name" value="AAA+_ATPase"/>
</dbReference>
<dbReference type="SUPFAM" id="SSF47364">
    <property type="entry name" value="Domain of the SRP/SRP receptor G-proteins"/>
    <property type="match status" value="1"/>
</dbReference>
<evidence type="ECO:0000256" key="2">
    <source>
        <dbReference type="ARBA" id="ARBA00008531"/>
    </source>
</evidence>
<evidence type="ECO:0000256" key="3">
    <source>
        <dbReference type="ARBA" id="ARBA00022475"/>
    </source>
</evidence>
<dbReference type="SMART" id="SM00963">
    <property type="entry name" value="SRP54_N"/>
    <property type="match status" value="1"/>
</dbReference>
<dbReference type="InterPro" id="IPR036225">
    <property type="entry name" value="SRP/SRP_N"/>
</dbReference>
<evidence type="ECO:0000259" key="13">
    <source>
        <dbReference type="PROSITE" id="PS00300"/>
    </source>
</evidence>
<accession>E1X013</accession>
<dbReference type="STRING" id="862908.BMS_3196"/>
<dbReference type="EMBL" id="FQ312005">
    <property type="protein sequence ID" value="CBW27949.1"/>
    <property type="molecule type" value="Genomic_DNA"/>
</dbReference>
<evidence type="ECO:0000256" key="1">
    <source>
        <dbReference type="ARBA" id="ARBA00004413"/>
    </source>
</evidence>
<evidence type="ECO:0000256" key="9">
    <source>
        <dbReference type="ARBA" id="ARBA00023170"/>
    </source>
</evidence>
<dbReference type="SMART" id="SM00962">
    <property type="entry name" value="SRP54"/>
    <property type="match status" value="1"/>
</dbReference>
<dbReference type="GO" id="GO:0005047">
    <property type="term" value="F:signal recognition particle binding"/>
    <property type="evidence" value="ECO:0007669"/>
    <property type="project" value="TreeGrafter"/>
</dbReference>
<evidence type="ECO:0000256" key="5">
    <source>
        <dbReference type="ARBA" id="ARBA00022741"/>
    </source>
</evidence>
<dbReference type="GO" id="GO:0051301">
    <property type="term" value="P:cell division"/>
    <property type="evidence" value="ECO:0007669"/>
    <property type="project" value="UniProtKB-KW"/>
</dbReference>
<evidence type="ECO:0000256" key="7">
    <source>
        <dbReference type="ARBA" id="ARBA00023134"/>
    </source>
</evidence>
<evidence type="ECO:0000256" key="8">
    <source>
        <dbReference type="ARBA" id="ARBA00023136"/>
    </source>
</evidence>
<dbReference type="GO" id="GO:0005737">
    <property type="term" value="C:cytoplasm"/>
    <property type="evidence" value="ECO:0007669"/>
    <property type="project" value="UniProtKB-ARBA"/>
</dbReference>
<dbReference type="InterPro" id="IPR004390">
    <property type="entry name" value="SR_rcpt_FtsY"/>
</dbReference>
<comment type="subcellular location">
    <subcellularLocation>
        <location evidence="1">Cell membrane</location>
        <topology evidence="1">Peripheral membrane protein</topology>
        <orientation evidence="1">Cytoplasmic side</orientation>
    </subcellularLocation>
</comment>
<dbReference type="PATRIC" id="fig|862908.3.peg.3055"/>
<evidence type="ECO:0000256" key="6">
    <source>
        <dbReference type="ARBA" id="ARBA00022801"/>
    </source>
</evidence>
<dbReference type="Gene3D" id="3.40.50.300">
    <property type="entry name" value="P-loop containing nucleotide triphosphate hydrolases"/>
    <property type="match status" value="1"/>
</dbReference>
<dbReference type="OrthoDB" id="5289004at2"/>
<dbReference type="Proteomes" id="UP000008963">
    <property type="component" value="Chromosome"/>
</dbReference>
<keyword evidence="14" id="KW-0131">Cell cycle</keyword>
<evidence type="ECO:0000256" key="11">
    <source>
        <dbReference type="SAM" id="MobiDB-lite"/>
    </source>
</evidence>
<dbReference type="KEGG" id="bmx:BMS_3196"/>
<dbReference type="GO" id="GO:0006614">
    <property type="term" value="P:SRP-dependent cotranslational protein targeting to membrane"/>
    <property type="evidence" value="ECO:0007669"/>
    <property type="project" value="InterPro"/>
</dbReference>
<dbReference type="Pfam" id="PF00448">
    <property type="entry name" value="SRP54"/>
    <property type="match status" value="1"/>
</dbReference>
<dbReference type="InterPro" id="IPR000897">
    <property type="entry name" value="SRP54_GTPase_dom"/>
</dbReference>
<feature type="domain" description="SRP54-type proteins GTP-binding" evidence="13">
    <location>
        <begin position="396"/>
        <end position="409"/>
    </location>
</feature>
<feature type="transmembrane region" description="Helical" evidence="12">
    <location>
        <begin position="26"/>
        <end position="45"/>
    </location>
</feature>
<keyword evidence="5" id="KW-0547">Nucleotide-binding</keyword>
<dbReference type="HOGENOM" id="CLU_009301_3_4_7"/>
<dbReference type="Gene3D" id="1.20.120.140">
    <property type="entry name" value="Signal recognition particle SRP54, nucleotide-binding domain"/>
    <property type="match status" value="1"/>
</dbReference>
<comment type="similarity">
    <text evidence="2">Belongs to the GTP-binding SRP family.</text>
</comment>
<dbReference type="PANTHER" id="PTHR43134:SF1">
    <property type="entry name" value="SIGNAL RECOGNITION PARTICLE RECEPTOR SUBUNIT ALPHA"/>
    <property type="match status" value="1"/>
</dbReference>
<dbReference type="GO" id="GO:0005886">
    <property type="term" value="C:plasma membrane"/>
    <property type="evidence" value="ECO:0007669"/>
    <property type="project" value="UniProtKB-SubCell"/>
</dbReference>
<feature type="region of interest" description="Disordered" evidence="11">
    <location>
        <begin position="77"/>
        <end position="108"/>
    </location>
</feature>
<dbReference type="AlphaFoldDB" id="E1X013"/>
<evidence type="ECO:0000256" key="12">
    <source>
        <dbReference type="SAM" id="Phobius"/>
    </source>
</evidence>
<keyword evidence="8 12" id="KW-0472">Membrane</keyword>
<dbReference type="PANTHER" id="PTHR43134">
    <property type="entry name" value="SIGNAL RECOGNITION PARTICLE RECEPTOR SUBUNIT ALPHA"/>
    <property type="match status" value="1"/>
</dbReference>
<keyword evidence="3" id="KW-1003">Cell membrane</keyword>
<dbReference type="SUPFAM" id="SSF52540">
    <property type="entry name" value="P-loop containing nucleoside triphosphate hydrolases"/>
    <property type="match status" value="1"/>
</dbReference>
<keyword evidence="12" id="KW-0812">Transmembrane</keyword>
<proteinExistence type="inferred from homology"/>
<dbReference type="CDD" id="cd17874">
    <property type="entry name" value="FtsY"/>
    <property type="match status" value="1"/>
</dbReference>
<dbReference type="NCBIfam" id="TIGR00064">
    <property type="entry name" value="ftsY"/>
    <property type="match status" value="1"/>
</dbReference>
<protein>
    <submittedName>
        <fullName evidence="14">Cell division protein</fullName>
    </submittedName>
</protein>
<keyword evidence="15" id="KW-1185">Reference proteome</keyword>
<dbReference type="RefSeq" id="WP_014245719.1">
    <property type="nucleotide sequence ID" value="NC_016620.1"/>
</dbReference>
<dbReference type="InterPro" id="IPR042101">
    <property type="entry name" value="SRP54_N_sf"/>
</dbReference>
<organism evidence="14 15">
    <name type="scientific">Halobacteriovorax marinus (strain ATCC BAA-682 / DSM 15412 / SJ)</name>
    <name type="common">Bacteriovorax marinus</name>
    <dbReference type="NCBI Taxonomy" id="862908"/>
    <lineage>
        <taxon>Bacteria</taxon>
        <taxon>Pseudomonadati</taxon>
        <taxon>Bdellovibrionota</taxon>
        <taxon>Bacteriovoracia</taxon>
        <taxon>Bacteriovoracales</taxon>
        <taxon>Halobacteriovoraceae</taxon>
        <taxon>Halobacteriovorax</taxon>
    </lineage>
</organism>
<keyword evidence="6" id="KW-0378">Hydrolase</keyword>
<keyword evidence="9" id="KW-0675">Receptor</keyword>
<dbReference type="SMART" id="SM00382">
    <property type="entry name" value="AAA"/>
    <property type="match status" value="1"/>
</dbReference>
<dbReference type="InterPro" id="IPR027417">
    <property type="entry name" value="P-loop_NTPase"/>
</dbReference>
<dbReference type="Pfam" id="PF02881">
    <property type="entry name" value="SRP54_N"/>
    <property type="match status" value="1"/>
</dbReference>
<gene>
    <name evidence="14" type="primary">ftsY</name>
    <name evidence="14" type="ordered locus">BMS_3196</name>
</gene>
<evidence type="ECO:0000313" key="15">
    <source>
        <dbReference type="Proteomes" id="UP000008963"/>
    </source>
</evidence>
<reference evidence="15" key="1">
    <citation type="journal article" date="2013" name="ISME J.">
        <title>A small predatory core genome in the divergent marine Bacteriovorax marinus SJ and the terrestrial Bdellovibrio bacteriovorus.</title>
        <authorList>
            <person name="Crossman L.C."/>
            <person name="Chen H."/>
            <person name="Cerdeno-Tarraga A.M."/>
            <person name="Brooks K."/>
            <person name="Quail M.A."/>
            <person name="Pineiro S.A."/>
            <person name="Hobley L."/>
            <person name="Sockett R.E."/>
            <person name="Bentley S.D."/>
            <person name="Parkhill J."/>
            <person name="Williams H.N."/>
            <person name="Stine O.C."/>
        </authorList>
    </citation>
    <scope>NUCLEOTIDE SEQUENCE [LARGE SCALE GENOMIC DNA]</scope>
    <source>
        <strain evidence="15">ATCC BAA-682 / DSM 15412 / SJ</strain>
    </source>
</reference>
<dbReference type="PROSITE" id="PS00300">
    <property type="entry name" value="SRP54"/>
    <property type="match status" value="1"/>
</dbReference>
<dbReference type="FunFam" id="3.40.50.300:FF:000053">
    <property type="entry name" value="Signal recognition particle receptor FtsY"/>
    <property type="match status" value="1"/>
</dbReference>
<name>E1X013_HALMS</name>
<evidence type="ECO:0000313" key="14">
    <source>
        <dbReference type="EMBL" id="CBW27949.1"/>
    </source>
</evidence>
<evidence type="ECO:0000256" key="4">
    <source>
        <dbReference type="ARBA" id="ARBA00022490"/>
    </source>
</evidence>
<dbReference type="GO" id="GO:0003924">
    <property type="term" value="F:GTPase activity"/>
    <property type="evidence" value="ECO:0007669"/>
    <property type="project" value="TreeGrafter"/>
</dbReference>
<comment type="catalytic activity">
    <reaction evidence="10">
        <text>GTP + H2O = GDP + phosphate + H(+)</text>
        <dbReference type="Rhea" id="RHEA:19669"/>
        <dbReference type="ChEBI" id="CHEBI:15377"/>
        <dbReference type="ChEBI" id="CHEBI:15378"/>
        <dbReference type="ChEBI" id="CHEBI:37565"/>
        <dbReference type="ChEBI" id="CHEBI:43474"/>
        <dbReference type="ChEBI" id="CHEBI:58189"/>
        <dbReference type="EC" id="3.6.5.4"/>
    </reaction>
</comment>
<dbReference type="GO" id="GO:0005525">
    <property type="term" value="F:GTP binding"/>
    <property type="evidence" value="ECO:0007669"/>
    <property type="project" value="UniProtKB-KW"/>
</dbReference>